<protein>
    <submittedName>
        <fullName evidence="1">Uncharacterized protein</fullName>
    </submittedName>
</protein>
<dbReference type="Proteomes" id="UP000218334">
    <property type="component" value="Unassembled WGS sequence"/>
</dbReference>
<accession>A0A2H3BBX9</accession>
<name>A0A2H3BBX9_9AGAR</name>
<gene>
    <name evidence="1" type="ORF">ARMSODRAFT_1008883</name>
</gene>
<evidence type="ECO:0000313" key="2">
    <source>
        <dbReference type="Proteomes" id="UP000218334"/>
    </source>
</evidence>
<dbReference type="AlphaFoldDB" id="A0A2H3BBX9"/>
<evidence type="ECO:0000313" key="1">
    <source>
        <dbReference type="EMBL" id="PBK61343.1"/>
    </source>
</evidence>
<organism evidence="1 2">
    <name type="scientific">Armillaria solidipes</name>
    <dbReference type="NCBI Taxonomy" id="1076256"/>
    <lineage>
        <taxon>Eukaryota</taxon>
        <taxon>Fungi</taxon>
        <taxon>Dikarya</taxon>
        <taxon>Basidiomycota</taxon>
        <taxon>Agaricomycotina</taxon>
        <taxon>Agaricomycetes</taxon>
        <taxon>Agaricomycetidae</taxon>
        <taxon>Agaricales</taxon>
        <taxon>Marasmiineae</taxon>
        <taxon>Physalacriaceae</taxon>
        <taxon>Armillaria</taxon>
    </lineage>
</organism>
<sequence>MPLSSEATQCRQLTSNGPMLSGFVAKVVKTDGTLAVAGDTGEVVMTRPGISSGTNPRSLMGTEDSSFSDRYPQGWSCILSVNPGYFSTYEMTSLDAVGIQGISVKDDAPMRCESATEEKDPLAIYMDPQSASIALFPRLRRLDHKREDWGYFDELLAQSDRIPKIY</sequence>
<keyword evidence="2" id="KW-1185">Reference proteome</keyword>
<reference evidence="2" key="1">
    <citation type="journal article" date="2017" name="Nat. Ecol. Evol.">
        <title>Genome expansion and lineage-specific genetic innovations in the forest pathogenic fungi Armillaria.</title>
        <authorList>
            <person name="Sipos G."/>
            <person name="Prasanna A.N."/>
            <person name="Walter M.C."/>
            <person name="O'Connor E."/>
            <person name="Balint B."/>
            <person name="Krizsan K."/>
            <person name="Kiss B."/>
            <person name="Hess J."/>
            <person name="Varga T."/>
            <person name="Slot J."/>
            <person name="Riley R."/>
            <person name="Boka B."/>
            <person name="Rigling D."/>
            <person name="Barry K."/>
            <person name="Lee J."/>
            <person name="Mihaltcheva S."/>
            <person name="LaButti K."/>
            <person name="Lipzen A."/>
            <person name="Waldron R."/>
            <person name="Moloney N.M."/>
            <person name="Sperisen C."/>
            <person name="Kredics L."/>
            <person name="Vagvoelgyi C."/>
            <person name="Patrignani A."/>
            <person name="Fitzpatrick D."/>
            <person name="Nagy I."/>
            <person name="Doyle S."/>
            <person name="Anderson J.B."/>
            <person name="Grigoriev I.V."/>
            <person name="Gueldener U."/>
            <person name="Muensterkoetter M."/>
            <person name="Nagy L.G."/>
        </authorList>
    </citation>
    <scope>NUCLEOTIDE SEQUENCE [LARGE SCALE GENOMIC DNA]</scope>
    <source>
        <strain evidence="2">28-4</strain>
    </source>
</reference>
<dbReference type="EMBL" id="KZ293477">
    <property type="protein sequence ID" value="PBK61343.1"/>
    <property type="molecule type" value="Genomic_DNA"/>
</dbReference>
<proteinExistence type="predicted"/>